<dbReference type="InterPro" id="IPR006367">
    <property type="entry name" value="Sirohaem_synthase_N"/>
</dbReference>
<organism evidence="7 8">
    <name type="scientific">Staphylococcus simiae CCM 7213 = CCUG 51256</name>
    <dbReference type="NCBI Taxonomy" id="911238"/>
    <lineage>
        <taxon>Bacteria</taxon>
        <taxon>Bacillati</taxon>
        <taxon>Bacillota</taxon>
        <taxon>Bacilli</taxon>
        <taxon>Bacillales</taxon>
        <taxon>Staphylococcaceae</taxon>
        <taxon>Staphylococcus</taxon>
    </lineage>
</organism>
<dbReference type="EC" id="1.3.1.76" evidence="2"/>
<evidence type="ECO:0000313" key="8">
    <source>
        <dbReference type="Proteomes" id="UP000005413"/>
    </source>
</evidence>
<comment type="catalytic activity">
    <reaction evidence="6">
        <text>precorrin-2 + NAD(+) = sirohydrochlorin + NADH + 2 H(+)</text>
        <dbReference type="Rhea" id="RHEA:15613"/>
        <dbReference type="ChEBI" id="CHEBI:15378"/>
        <dbReference type="ChEBI" id="CHEBI:57540"/>
        <dbReference type="ChEBI" id="CHEBI:57945"/>
        <dbReference type="ChEBI" id="CHEBI:58351"/>
        <dbReference type="ChEBI" id="CHEBI:58827"/>
        <dbReference type="EC" id="1.3.1.76"/>
    </reaction>
</comment>
<comment type="pathway">
    <text evidence="1">Porphyrin-containing compound metabolism; siroheme biosynthesis; sirohydrochlorin from precorrin-2: step 1/1.</text>
</comment>
<reference evidence="7 8" key="1">
    <citation type="journal article" date="2012" name="BMC Genomics">
        <title>Comparative genomic analysis of the genus Staphylococcus including Staphylococcus aureus and its newly described sister species Staphylococcus simiae.</title>
        <authorList>
            <person name="Suzuki H."/>
            <person name="Lefebure T."/>
            <person name="Pavinski Bitar P."/>
            <person name="Stanhope M.J."/>
        </authorList>
    </citation>
    <scope>NUCLEOTIDE SEQUENCE [LARGE SCALE GENOMIC DNA]</scope>
    <source>
        <strain evidence="7 8">CCM 7213</strain>
    </source>
</reference>
<dbReference type="PATRIC" id="fig|911238.3.peg.1725"/>
<evidence type="ECO:0000256" key="5">
    <source>
        <dbReference type="ARBA" id="ARBA00023244"/>
    </source>
</evidence>
<dbReference type="GO" id="GO:0043115">
    <property type="term" value="F:precorrin-2 dehydrogenase activity"/>
    <property type="evidence" value="ECO:0007669"/>
    <property type="project" value="UniProtKB-EC"/>
</dbReference>
<dbReference type="Pfam" id="PF22440">
    <property type="entry name" value="SirC_C"/>
    <property type="match status" value="1"/>
</dbReference>
<dbReference type="UniPathway" id="UPA00262">
    <property type="reaction ID" value="UER00222"/>
</dbReference>
<dbReference type="OrthoDB" id="9773765at2"/>
<dbReference type="AlphaFoldDB" id="G5JKG3"/>
<dbReference type="PANTHER" id="PTHR35330:SF1">
    <property type="entry name" value="SIROHEME BIOSYNTHESIS PROTEIN MET8"/>
    <property type="match status" value="1"/>
</dbReference>
<protein>
    <recommendedName>
        <fullName evidence="2">precorrin-2 dehydrogenase</fullName>
        <ecNumber evidence="2">1.3.1.76</ecNumber>
    </recommendedName>
</protein>
<dbReference type="RefSeq" id="WP_002464665.1">
    <property type="nucleotide sequence ID" value="NZ_AEUN01000483.1"/>
</dbReference>
<accession>G5JKG3</accession>
<dbReference type="NCBIfam" id="TIGR01470">
    <property type="entry name" value="cysG_Nterm"/>
    <property type="match status" value="1"/>
</dbReference>
<dbReference type="SUPFAM" id="SSF51735">
    <property type="entry name" value="NAD(P)-binding Rossmann-fold domains"/>
    <property type="match status" value="1"/>
</dbReference>
<dbReference type="Gene3D" id="1.10.8.610">
    <property type="entry name" value="SirC, precorrin-2 dehydrogenase, C-terminal helical domain-like"/>
    <property type="match status" value="1"/>
</dbReference>
<evidence type="ECO:0000313" key="7">
    <source>
        <dbReference type="EMBL" id="EHJ07334.1"/>
    </source>
</evidence>
<keyword evidence="8" id="KW-1185">Reference proteome</keyword>
<dbReference type="Proteomes" id="UP000005413">
    <property type="component" value="Unassembled WGS sequence"/>
</dbReference>
<keyword evidence="3" id="KW-0560">Oxidoreductase</keyword>
<dbReference type="InterPro" id="IPR028161">
    <property type="entry name" value="Met8-like"/>
</dbReference>
<dbReference type="InterPro" id="IPR042518">
    <property type="entry name" value="SirC_C"/>
</dbReference>
<dbReference type="SUPFAM" id="SSF75615">
    <property type="entry name" value="Siroheme synthase middle domains-like"/>
    <property type="match status" value="1"/>
</dbReference>
<evidence type="ECO:0000256" key="4">
    <source>
        <dbReference type="ARBA" id="ARBA00023027"/>
    </source>
</evidence>
<name>G5JKG3_9STAP</name>
<keyword evidence="5" id="KW-0627">Porphyrin biosynthesis</keyword>
<evidence type="ECO:0000256" key="6">
    <source>
        <dbReference type="ARBA" id="ARBA00047561"/>
    </source>
</evidence>
<dbReference type="Pfam" id="PF13241">
    <property type="entry name" value="NAD_binding_7"/>
    <property type="match status" value="1"/>
</dbReference>
<sequence length="202" mass="23108">MKMPLLIDLTHKKVVIVGGGKVASRKAQTLSNYSQHIIVISPTINDAIQVLIKQHKVVWKRKQFEVGDVEHADFVVAATNQPEVNKQVQQAIPKHTLFNHASEAESGDVSFPSTFNRDRLSISVSTDGASPKLTKNIIEQLKVLYPSSYVPFIQFLYTSRQIIKRLNISHKQQQRLLMQITEIEYLDIAKQQQFLEWLKTFK</sequence>
<evidence type="ECO:0000256" key="1">
    <source>
        <dbReference type="ARBA" id="ARBA00005010"/>
    </source>
</evidence>
<proteinExistence type="predicted"/>
<evidence type="ECO:0000256" key="3">
    <source>
        <dbReference type="ARBA" id="ARBA00023002"/>
    </source>
</evidence>
<keyword evidence="4" id="KW-0520">NAD</keyword>
<gene>
    <name evidence="7" type="ORF">SS7213T_09874</name>
</gene>
<dbReference type="EMBL" id="AEUN01000483">
    <property type="protein sequence ID" value="EHJ07334.1"/>
    <property type="molecule type" value="Genomic_DNA"/>
</dbReference>
<comment type="caution">
    <text evidence="7">The sequence shown here is derived from an EMBL/GenBank/DDBJ whole genome shotgun (WGS) entry which is preliminary data.</text>
</comment>
<dbReference type="GO" id="GO:0004325">
    <property type="term" value="F:ferrochelatase activity"/>
    <property type="evidence" value="ECO:0007669"/>
    <property type="project" value="InterPro"/>
</dbReference>
<dbReference type="InterPro" id="IPR036291">
    <property type="entry name" value="NAD(P)-bd_dom_sf"/>
</dbReference>
<evidence type="ECO:0000256" key="2">
    <source>
        <dbReference type="ARBA" id="ARBA00012400"/>
    </source>
</evidence>
<dbReference type="Gene3D" id="3.40.50.720">
    <property type="entry name" value="NAD(P)-binding Rossmann-like Domain"/>
    <property type="match status" value="1"/>
</dbReference>
<dbReference type="GO" id="GO:0019354">
    <property type="term" value="P:siroheme biosynthetic process"/>
    <property type="evidence" value="ECO:0007669"/>
    <property type="project" value="UniProtKB-UniPathway"/>
</dbReference>
<dbReference type="PANTHER" id="PTHR35330">
    <property type="entry name" value="SIROHEME BIOSYNTHESIS PROTEIN MET8"/>
    <property type="match status" value="1"/>
</dbReference>
<dbReference type="NCBIfam" id="NF005222">
    <property type="entry name" value="PRK06718.1"/>
    <property type="match status" value="1"/>
</dbReference>